<accession>A0A6L3W1A7</accession>
<dbReference type="InterPro" id="IPR022324">
    <property type="entry name" value="Bacilysin_exporter_BacE_put"/>
</dbReference>
<dbReference type="Gene3D" id="1.20.1250.20">
    <property type="entry name" value="MFS general substrate transporter like domains"/>
    <property type="match status" value="1"/>
</dbReference>
<dbReference type="GO" id="GO:0005886">
    <property type="term" value="C:plasma membrane"/>
    <property type="evidence" value="ECO:0007669"/>
    <property type="project" value="UniProtKB-SubCell"/>
</dbReference>
<dbReference type="SUPFAM" id="SSF103473">
    <property type="entry name" value="MFS general substrate transporter"/>
    <property type="match status" value="1"/>
</dbReference>
<reference evidence="7 8" key="1">
    <citation type="submission" date="2019-09" db="EMBL/GenBank/DDBJ databases">
        <title>Actinomadura physcomitrii sp. nov., a novel actinomycete isolated from moss [Physcomitrium sphaericum (Ludw) Fuernr].</title>
        <authorList>
            <person name="Liu C."/>
            <person name="Zhuang X."/>
        </authorList>
    </citation>
    <scope>NUCLEOTIDE SEQUENCE [LARGE SCALE GENOMIC DNA]</scope>
    <source>
        <strain evidence="7 8">CYP1-1B</strain>
    </source>
</reference>
<keyword evidence="3 6" id="KW-0812">Transmembrane</keyword>
<feature type="transmembrane region" description="Helical" evidence="6">
    <location>
        <begin position="60"/>
        <end position="81"/>
    </location>
</feature>
<keyword evidence="8" id="KW-1185">Reference proteome</keyword>
<dbReference type="Pfam" id="PF07690">
    <property type="entry name" value="MFS_1"/>
    <property type="match status" value="1"/>
</dbReference>
<evidence type="ECO:0000256" key="2">
    <source>
        <dbReference type="ARBA" id="ARBA00022475"/>
    </source>
</evidence>
<keyword evidence="4 6" id="KW-1133">Transmembrane helix</keyword>
<feature type="transmembrane region" description="Helical" evidence="6">
    <location>
        <begin position="383"/>
        <end position="402"/>
    </location>
</feature>
<dbReference type="InterPro" id="IPR011701">
    <property type="entry name" value="MFS"/>
</dbReference>
<evidence type="ECO:0000256" key="4">
    <source>
        <dbReference type="ARBA" id="ARBA00022989"/>
    </source>
</evidence>
<protein>
    <submittedName>
        <fullName evidence="7">MFS transporter</fullName>
    </submittedName>
</protein>
<keyword evidence="2" id="KW-1003">Cell membrane</keyword>
<evidence type="ECO:0000313" key="7">
    <source>
        <dbReference type="EMBL" id="KAB2388663.1"/>
    </source>
</evidence>
<gene>
    <name evidence="7" type="ORF">F9B16_03030</name>
</gene>
<dbReference type="InterPro" id="IPR036259">
    <property type="entry name" value="MFS_trans_sf"/>
</dbReference>
<comment type="subcellular location">
    <subcellularLocation>
        <location evidence="1">Cell membrane</location>
        <topology evidence="1">Multi-pass membrane protein</topology>
    </subcellularLocation>
</comment>
<evidence type="ECO:0000256" key="3">
    <source>
        <dbReference type="ARBA" id="ARBA00022692"/>
    </source>
</evidence>
<dbReference type="CDD" id="cd06173">
    <property type="entry name" value="MFS_MefA_like"/>
    <property type="match status" value="1"/>
</dbReference>
<dbReference type="PANTHER" id="PTHR23513:SF11">
    <property type="entry name" value="STAPHYLOFERRIN A TRANSPORTER"/>
    <property type="match status" value="1"/>
</dbReference>
<feature type="transmembrane region" description="Helical" evidence="6">
    <location>
        <begin position="262"/>
        <end position="284"/>
    </location>
</feature>
<feature type="transmembrane region" description="Helical" evidence="6">
    <location>
        <begin position="317"/>
        <end position="336"/>
    </location>
</feature>
<feature type="transmembrane region" description="Helical" evidence="6">
    <location>
        <begin position="88"/>
        <end position="115"/>
    </location>
</feature>
<dbReference type="Proteomes" id="UP000483004">
    <property type="component" value="Unassembled WGS sequence"/>
</dbReference>
<dbReference type="PANTHER" id="PTHR23513">
    <property type="entry name" value="INTEGRAL MEMBRANE EFFLUX PROTEIN-RELATED"/>
    <property type="match status" value="1"/>
</dbReference>
<feature type="transmembrane region" description="Helical" evidence="6">
    <location>
        <begin position="228"/>
        <end position="250"/>
    </location>
</feature>
<evidence type="ECO:0000256" key="5">
    <source>
        <dbReference type="ARBA" id="ARBA00023136"/>
    </source>
</evidence>
<feature type="transmembrane region" description="Helical" evidence="6">
    <location>
        <begin position="291"/>
        <end position="311"/>
    </location>
</feature>
<evidence type="ECO:0000256" key="6">
    <source>
        <dbReference type="SAM" id="Phobius"/>
    </source>
</evidence>
<comment type="caution">
    <text evidence="7">The sequence shown here is derived from an EMBL/GenBank/DDBJ whole genome shotgun (WGS) entry which is preliminary data.</text>
</comment>
<feature type="transmembrane region" description="Helical" evidence="6">
    <location>
        <begin position="161"/>
        <end position="180"/>
    </location>
</feature>
<proteinExistence type="predicted"/>
<feature type="transmembrane region" description="Helical" evidence="6">
    <location>
        <begin position="121"/>
        <end position="140"/>
    </location>
</feature>
<dbReference type="PRINTS" id="PR01988">
    <property type="entry name" value="EXPORTERBACE"/>
</dbReference>
<evidence type="ECO:0000313" key="8">
    <source>
        <dbReference type="Proteomes" id="UP000483004"/>
    </source>
</evidence>
<organism evidence="7 8">
    <name type="scientific">Actinomadura montaniterrae</name>
    <dbReference type="NCBI Taxonomy" id="1803903"/>
    <lineage>
        <taxon>Bacteria</taxon>
        <taxon>Bacillati</taxon>
        <taxon>Actinomycetota</taxon>
        <taxon>Actinomycetes</taxon>
        <taxon>Streptosporangiales</taxon>
        <taxon>Thermomonosporaceae</taxon>
        <taxon>Actinomadura</taxon>
    </lineage>
</organism>
<evidence type="ECO:0000256" key="1">
    <source>
        <dbReference type="ARBA" id="ARBA00004651"/>
    </source>
</evidence>
<dbReference type="GO" id="GO:0022857">
    <property type="term" value="F:transmembrane transporter activity"/>
    <property type="evidence" value="ECO:0007669"/>
    <property type="project" value="InterPro"/>
</dbReference>
<sequence length="423" mass="43784">MYRALRWLIVSGIFAPLALFKNPAVSPLFISRLVSSAGVGFGQLALAWGVMDLGYGPAALAVVMACKAAPAILMIATGIAGDRLRRHYVLVAAELLATVAWLGLGACFLTGIASLPLVCGLAVLSGVATAMFLPTIRGIVADLLTETSRPAGNALINQTESIGLLIGLATSGVVVSAVGAGWAASARGVLCAVSALLLSRLTTGRQDRGSEMLGDLRAGWFQFAAHRWVWTMALQFTALIVAVACFTDVIGPMFMKHGHGGARAWGIVAACEAFGALAGALVGARLRTSKPVLVATALPASAAIPMILMWGGVPWTVIGLAIFVPGICQAAYYVLWTTALQDHFARAVLVRVNSWSIVGSYLLTPFVLVAVGPLIEKIGSQNAAFITGLLVLAATGVALLSVRSVVTAGWTAAGPRQTEPMPS</sequence>
<keyword evidence="5 6" id="KW-0472">Membrane</keyword>
<name>A0A6L3W1A7_9ACTN</name>
<dbReference type="EMBL" id="WBMR01000004">
    <property type="protein sequence ID" value="KAB2388663.1"/>
    <property type="molecule type" value="Genomic_DNA"/>
</dbReference>
<dbReference type="AlphaFoldDB" id="A0A6L3W1A7"/>
<feature type="transmembrane region" description="Helical" evidence="6">
    <location>
        <begin position="348"/>
        <end position="371"/>
    </location>
</feature>
<dbReference type="OrthoDB" id="4528313at2"/>